<dbReference type="Proteomes" id="UP000199086">
    <property type="component" value="Unassembled WGS sequence"/>
</dbReference>
<dbReference type="Gene3D" id="1.10.1510.10">
    <property type="entry name" value="Uncharacterised protein YqeY/AIM41 PF09424, N-terminal domain"/>
    <property type="match status" value="1"/>
</dbReference>
<accession>A0A1G6GJI0</accession>
<dbReference type="InterPro" id="IPR042184">
    <property type="entry name" value="YqeY/Aim41_N"/>
</dbReference>
<gene>
    <name evidence="1" type="ORF">GA0111570_103362</name>
</gene>
<protein>
    <submittedName>
        <fullName evidence="1">Uncharacterized protein</fullName>
    </submittedName>
</protein>
<sequence length="98" mass="10162">MSTPLSGDSVRDRLDAAVPQAMRENDEAAVEAGQAALGAIESAAGSAQGELTEGDMLAIVLAEAVAREGQARERRDAGESAEADRLVAQASYLREFTA</sequence>
<keyword evidence="2" id="KW-1185">Reference proteome</keyword>
<evidence type="ECO:0000313" key="1">
    <source>
        <dbReference type="EMBL" id="SDB81895.1"/>
    </source>
</evidence>
<dbReference type="AlphaFoldDB" id="A0A1G6GJI0"/>
<name>A0A1G6GJI0_9ACTN</name>
<evidence type="ECO:0000313" key="2">
    <source>
        <dbReference type="Proteomes" id="UP000199086"/>
    </source>
</evidence>
<dbReference type="RefSeq" id="WP_092608123.1">
    <property type="nucleotide sequence ID" value="NZ_FMYF01000003.1"/>
</dbReference>
<dbReference type="EMBL" id="FMYF01000003">
    <property type="protein sequence ID" value="SDB81895.1"/>
    <property type="molecule type" value="Genomic_DNA"/>
</dbReference>
<reference evidence="1 2" key="1">
    <citation type="submission" date="2016-06" db="EMBL/GenBank/DDBJ databases">
        <authorList>
            <person name="Olsen C.W."/>
            <person name="Carey S."/>
            <person name="Hinshaw L."/>
            <person name="Karasin A.I."/>
        </authorList>
    </citation>
    <scope>NUCLEOTIDE SEQUENCE [LARGE SCALE GENOMIC DNA]</scope>
    <source>
        <strain evidence="1 2">LZ-22</strain>
    </source>
</reference>
<proteinExistence type="predicted"/>
<organism evidence="1 2">
    <name type="scientific">Raineyella antarctica</name>
    <dbReference type="NCBI Taxonomy" id="1577474"/>
    <lineage>
        <taxon>Bacteria</taxon>
        <taxon>Bacillati</taxon>
        <taxon>Actinomycetota</taxon>
        <taxon>Actinomycetes</taxon>
        <taxon>Propionibacteriales</taxon>
        <taxon>Propionibacteriaceae</taxon>
        <taxon>Raineyella</taxon>
    </lineage>
</organism>